<proteinExistence type="predicted"/>
<sequence length="128" mass="12525">MIEESLVAELVNGSSITAVVHLGGFFGTPEFEEMEVVAFGAAKMMTAVVVAAAAAAAAGVFVATVTDSVDQITVDSLLESYLSVAGIAAQIAGPGAAAVVFAVAGAVAEDVVADSGGGWFVTAPCSVS</sequence>
<name>A0A427A2A7_ENSVE</name>
<comment type="caution">
    <text evidence="1">The sequence shown here is derived from an EMBL/GenBank/DDBJ whole genome shotgun (WGS) entry which is preliminary data.</text>
</comment>
<accession>A0A427A2A7</accession>
<evidence type="ECO:0000313" key="1">
    <source>
        <dbReference type="EMBL" id="RRT70375.1"/>
    </source>
</evidence>
<organism evidence="1 2">
    <name type="scientific">Ensete ventricosum</name>
    <name type="common">Abyssinian banana</name>
    <name type="synonym">Musa ensete</name>
    <dbReference type="NCBI Taxonomy" id="4639"/>
    <lineage>
        <taxon>Eukaryota</taxon>
        <taxon>Viridiplantae</taxon>
        <taxon>Streptophyta</taxon>
        <taxon>Embryophyta</taxon>
        <taxon>Tracheophyta</taxon>
        <taxon>Spermatophyta</taxon>
        <taxon>Magnoliopsida</taxon>
        <taxon>Liliopsida</taxon>
        <taxon>Zingiberales</taxon>
        <taxon>Musaceae</taxon>
        <taxon>Ensete</taxon>
    </lineage>
</organism>
<evidence type="ECO:0000313" key="2">
    <source>
        <dbReference type="Proteomes" id="UP000287651"/>
    </source>
</evidence>
<reference evidence="1 2" key="1">
    <citation type="journal article" date="2014" name="Agronomy (Basel)">
        <title>A Draft Genome Sequence for Ensete ventricosum, the Drought-Tolerant Tree Against Hunger.</title>
        <authorList>
            <person name="Harrison J."/>
            <person name="Moore K.A."/>
            <person name="Paszkiewicz K."/>
            <person name="Jones T."/>
            <person name="Grant M."/>
            <person name="Ambacheew D."/>
            <person name="Muzemil S."/>
            <person name="Studholme D.J."/>
        </authorList>
    </citation>
    <scope>NUCLEOTIDE SEQUENCE [LARGE SCALE GENOMIC DNA]</scope>
</reference>
<protein>
    <submittedName>
        <fullName evidence="1">Uncharacterized protein</fullName>
    </submittedName>
</protein>
<dbReference type="Proteomes" id="UP000287651">
    <property type="component" value="Unassembled WGS sequence"/>
</dbReference>
<dbReference type="AlphaFoldDB" id="A0A427A2A7"/>
<dbReference type="EMBL" id="AMZH03004046">
    <property type="protein sequence ID" value="RRT70375.1"/>
    <property type="molecule type" value="Genomic_DNA"/>
</dbReference>
<gene>
    <name evidence="1" type="ORF">B296_00000468</name>
</gene>